<keyword evidence="11" id="KW-1185">Reference proteome</keyword>
<evidence type="ECO:0000313" key="11">
    <source>
        <dbReference type="Proteomes" id="UP001161691"/>
    </source>
</evidence>
<dbReference type="PANTHER" id="PTHR15532:SF5">
    <property type="entry name" value="SULFOTRANSFERASE DOMAIN-CONTAINING PROTEIN"/>
    <property type="match status" value="1"/>
</dbReference>
<keyword evidence="7" id="KW-0413">Isomerase</keyword>
<dbReference type="InterPro" id="IPR008929">
    <property type="entry name" value="Chondroitin_lyas"/>
</dbReference>
<evidence type="ECO:0000256" key="8">
    <source>
        <dbReference type="SAM" id="SignalP"/>
    </source>
</evidence>
<keyword evidence="6" id="KW-0325">Glycoprotein</keyword>
<comment type="caution">
    <text evidence="10">The sequence shown here is derived from an EMBL/GenBank/DDBJ whole genome shotgun (WGS) entry which is preliminary data.</text>
</comment>
<dbReference type="CDD" id="cd00063">
    <property type="entry name" value="FN3"/>
    <property type="match status" value="3"/>
</dbReference>
<dbReference type="Pfam" id="PF16332">
    <property type="entry name" value="DUF4962"/>
    <property type="match status" value="1"/>
</dbReference>
<dbReference type="Gene3D" id="2.70.98.70">
    <property type="match status" value="1"/>
</dbReference>
<feature type="domain" description="Fibronectin type-III" evidence="9">
    <location>
        <begin position="225"/>
        <end position="310"/>
    </location>
</feature>
<evidence type="ECO:0000256" key="6">
    <source>
        <dbReference type="ARBA" id="ARBA00023180"/>
    </source>
</evidence>
<sequence>MAWKWLRNKSMLSGLLAMLLLVSSIPAIPGARVGSAHADTPSLPYAEDFEDGAAAGWTVVNGPWTVVNDDSKVYRSSAASSIARTVYGQPDWDNYEATARFKLNSWGSTQFQTVGLVTRYTDTNNYYLFTYDLGVLNIKKKVAGAMTVLASVPYTINAGAWYTLKAVSDHSRLKLSMNGTEILSVIDTALSAGKLGLLTAYGDVSFDDISIQATPPPSDVQAPTVPTGLTAAESPPGQVNLAWSASTDDDVVAGYVVRRDGSALAMTTSANYTDTQVKPGVAYTYTVSAFDPSGNHSADANPVSVTLASFVNGTSFRSDLIGVHPRLIVNPASASELARRTEDADYQTYYASIIAKANGFPGTVDWFTSSYGSDYDWEVVSFRFPTLAMAYYLTKDDAYKTKLRSYVLDVVNRPSWGNESVDYGGSMGNACGLIGVGFAYDWGYDAFSESERAQIALKLKLQSKKLYDEFFNHMSGTLAYWKSDYQNNHRQFRIEGLLTGTAAVLGDVGDPAVATMYAFAEQELETLLDEIAPDGSQHEGMQYMSFGDEHVVRSLTTYESVTGDGSLWNESVRNMGLFKLYGYGPGYKRLAPYADDSNSTGYFNNFLFKIASKYGDAKLQAAASSAYAADPNSFAWDVWNFLYYDDSLVPDSTPYEPWRYFPDLEMANFRTGWGANDLSVSFKSGPSGGHKLNAWRDRISPDGTYVNVGHDRPDAGNLYIEFAGKRWAEYPPYDKVDRWTKDVNSLLVDGVGQSGEGAIAFFQPTAGMRDDARITEFFGSPGYGFTTGDLHNAYPNMSKMDRNLLFVDGRYAVVFDDLASSSGERTYQFLYNSNGTWTGDASGGYRITQGTDSMQLFMLQPDALTATVGPARKAEMGTNLSVSNSVPSTTTNFLGVFYPKLNGEADLVKPTVVKDAEGTKMTVARAGGKTDYLSFRTAGTGAITTPYADSNARSLVYTMNGTNLANAMMIQGNALTIPNLRFAFSQAVNARYAKQDDGFKLWASSPRDAASASSQVLITGLAPDTDYTLTWSDGTTETSASSNDGQLTLTLDLAQSDLSVSVGGPTPADTSAPTAPRGLTAVSTASYSVDLNWTASSDDIGVGKYEVYRNCVPVGTTYGTSYTDTGLTASSRYFYSVVAYDLAGNRSGGLGACRSVPPPDVTPPTVPGAPTGVQTGKSIVLSWTAATDDRSLSGYKVYRDGSEIASVSGITYTDGTIESSTSYSYTVKAVDASGNLSAASAPFTVATPNFVSYSDFESGSAGWTAVTGTWSVIADGSGVYKSGTTYDNSAAIGSDTWTDYAAETRVKVNGWTSTNSPNAGIRVRFADVNNYYFLGYKNNVLTIYRRVAGANAAKTSKPFTLNLGEWYTFKAVVQGTSLKLYVNGSLELTATDDKLAQGKAGVDSRFGDSRFDDFTVTQ</sequence>
<dbReference type="InterPro" id="IPR010496">
    <property type="entry name" value="AL/BT2_dom"/>
</dbReference>
<evidence type="ECO:0000313" key="10">
    <source>
        <dbReference type="EMBL" id="MDI4647077.1"/>
    </source>
</evidence>
<dbReference type="InterPro" id="IPR013320">
    <property type="entry name" value="ConA-like_dom_sf"/>
</dbReference>
<evidence type="ECO:0000256" key="1">
    <source>
        <dbReference type="ARBA" id="ARBA00004141"/>
    </source>
</evidence>
<proteinExistence type="predicted"/>
<dbReference type="InterPro" id="IPR003961">
    <property type="entry name" value="FN3_dom"/>
</dbReference>
<comment type="subcellular location">
    <subcellularLocation>
        <location evidence="1">Membrane</location>
        <topology evidence="1">Multi-pass membrane protein</topology>
    </subcellularLocation>
</comment>
<dbReference type="EMBL" id="JAGRPV010000001">
    <property type="protein sequence ID" value="MDI4647077.1"/>
    <property type="molecule type" value="Genomic_DNA"/>
</dbReference>
<dbReference type="InterPro" id="IPR036116">
    <property type="entry name" value="FN3_sf"/>
</dbReference>
<dbReference type="SUPFAM" id="SSF48230">
    <property type="entry name" value="Chondroitin AC/alginate lyase"/>
    <property type="match status" value="1"/>
</dbReference>
<gene>
    <name evidence="10" type="ORF">KB449_19020</name>
</gene>
<dbReference type="SUPFAM" id="SSF49265">
    <property type="entry name" value="Fibronectin type III"/>
    <property type="match status" value="2"/>
</dbReference>
<evidence type="ECO:0000259" key="9">
    <source>
        <dbReference type="PROSITE" id="PS50853"/>
    </source>
</evidence>
<dbReference type="Pfam" id="PF06439">
    <property type="entry name" value="3keto-disac_hyd"/>
    <property type="match status" value="2"/>
</dbReference>
<accession>A0ABT6TJQ6</accession>
<dbReference type="Gene3D" id="2.60.40.10">
    <property type="entry name" value="Immunoglobulins"/>
    <property type="match status" value="3"/>
</dbReference>
<evidence type="ECO:0000256" key="5">
    <source>
        <dbReference type="ARBA" id="ARBA00023136"/>
    </source>
</evidence>
<keyword evidence="2" id="KW-0812">Transmembrane</keyword>
<dbReference type="Gene3D" id="1.50.10.100">
    <property type="entry name" value="Chondroitin AC/alginate lyase"/>
    <property type="match status" value="1"/>
</dbReference>
<reference evidence="10" key="1">
    <citation type="submission" date="2023-04" db="EMBL/GenBank/DDBJ databases">
        <title>Comparative genomic analysis of Cohnella hashimotonis sp. nov., isolated from the International Space Station.</title>
        <authorList>
            <person name="Venkateswaran K."/>
            <person name="Simpson A."/>
        </authorList>
    </citation>
    <scope>NUCLEOTIDE SEQUENCE</scope>
    <source>
        <strain evidence="10">F6_2S_P_1</strain>
    </source>
</reference>
<dbReference type="SMART" id="SM00060">
    <property type="entry name" value="FN3"/>
    <property type="match status" value="3"/>
</dbReference>
<dbReference type="PANTHER" id="PTHR15532">
    <property type="match status" value="1"/>
</dbReference>
<protein>
    <submittedName>
        <fullName evidence="10">DUF1080 domain-containing protein</fullName>
    </submittedName>
</protein>
<dbReference type="RefSeq" id="WP_282909881.1">
    <property type="nucleotide sequence ID" value="NZ_JAGRPV010000001.1"/>
</dbReference>
<evidence type="ECO:0000256" key="2">
    <source>
        <dbReference type="ARBA" id="ARBA00022692"/>
    </source>
</evidence>
<feature type="domain" description="Fibronectin type-III" evidence="9">
    <location>
        <begin position="1072"/>
        <end position="1159"/>
    </location>
</feature>
<dbReference type="InterPro" id="IPR032518">
    <property type="entry name" value="HepII_N"/>
</dbReference>
<feature type="signal peptide" evidence="8">
    <location>
        <begin position="1"/>
        <end position="27"/>
    </location>
</feature>
<keyword evidence="4" id="KW-1133">Transmembrane helix</keyword>
<dbReference type="Proteomes" id="UP001161691">
    <property type="component" value="Unassembled WGS sequence"/>
</dbReference>
<dbReference type="PROSITE" id="PS50853">
    <property type="entry name" value="FN3"/>
    <property type="match status" value="3"/>
</dbReference>
<evidence type="ECO:0000256" key="7">
    <source>
        <dbReference type="ARBA" id="ARBA00023235"/>
    </source>
</evidence>
<dbReference type="Gene3D" id="2.60.120.560">
    <property type="entry name" value="Exo-inulinase, domain 1"/>
    <property type="match status" value="2"/>
</dbReference>
<keyword evidence="5" id="KW-0472">Membrane</keyword>
<evidence type="ECO:0000256" key="4">
    <source>
        <dbReference type="ARBA" id="ARBA00022989"/>
    </source>
</evidence>
<keyword evidence="3 8" id="KW-0732">Signal</keyword>
<evidence type="ECO:0000256" key="3">
    <source>
        <dbReference type="ARBA" id="ARBA00022729"/>
    </source>
</evidence>
<name>A0ABT6TJQ6_9BACL</name>
<feature type="domain" description="Fibronectin type-III" evidence="9">
    <location>
        <begin position="1163"/>
        <end position="1250"/>
    </location>
</feature>
<dbReference type="SUPFAM" id="SSF49899">
    <property type="entry name" value="Concanavalin A-like lectins/glucanases"/>
    <property type="match status" value="1"/>
</dbReference>
<feature type="chain" id="PRO_5046076470" evidence="8">
    <location>
        <begin position="28"/>
        <end position="1418"/>
    </location>
</feature>
<dbReference type="InterPro" id="IPR013783">
    <property type="entry name" value="Ig-like_fold"/>
</dbReference>
<dbReference type="InterPro" id="IPR052447">
    <property type="entry name" value="Dermatan-Sulfate_Isomerase"/>
</dbReference>
<organism evidence="10 11">
    <name type="scientific">Cohnella hashimotonis</name>
    <dbReference type="NCBI Taxonomy" id="2826895"/>
    <lineage>
        <taxon>Bacteria</taxon>
        <taxon>Bacillati</taxon>
        <taxon>Bacillota</taxon>
        <taxon>Bacilli</taxon>
        <taxon>Bacillales</taxon>
        <taxon>Paenibacillaceae</taxon>
        <taxon>Cohnella</taxon>
    </lineage>
</organism>